<keyword evidence="1" id="KW-0472">Membrane</keyword>
<keyword evidence="1" id="KW-0812">Transmembrane</keyword>
<comment type="caution">
    <text evidence="2">The sequence shown here is derived from an EMBL/GenBank/DDBJ whole genome shotgun (WGS) entry which is preliminary data.</text>
</comment>
<protein>
    <submittedName>
        <fullName evidence="2">Uncharacterized protein</fullName>
    </submittedName>
</protein>
<dbReference type="AlphaFoldDB" id="A0A271IY66"/>
<dbReference type="OrthoDB" id="9801221at2"/>
<gene>
    <name evidence="2" type="ORF">BSZ37_06615</name>
</gene>
<organism evidence="2 3">
    <name type="scientific">Rubrivirga marina</name>
    <dbReference type="NCBI Taxonomy" id="1196024"/>
    <lineage>
        <taxon>Bacteria</taxon>
        <taxon>Pseudomonadati</taxon>
        <taxon>Rhodothermota</taxon>
        <taxon>Rhodothermia</taxon>
        <taxon>Rhodothermales</taxon>
        <taxon>Rubricoccaceae</taxon>
        <taxon>Rubrivirga</taxon>
    </lineage>
</organism>
<evidence type="ECO:0000313" key="2">
    <source>
        <dbReference type="EMBL" id="PAP76142.1"/>
    </source>
</evidence>
<sequence length="172" mass="18869">MAALSLPRKEHVTPYLLGVGLLPLCALFAFGEHTDDPSPLWVLFHAWDLIVHEAGHVVLRWFGTTVHAAGGSMLQLMLPALFVYQGVYWSHRVGTQLALLLLGQNFVDVSIYAADAQARALPLLGGDRVFHDWHVILSNLGLLEAAPLIAGGLYALAFVTWGVMLLVPRWIL</sequence>
<dbReference type="Proteomes" id="UP000216339">
    <property type="component" value="Unassembled WGS sequence"/>
</dbReference>
<dbReference type="EMBL" id="MQWD01000001">
    <property type="protein sequence ID" value="PAP76142.1"/>
    <property type="molecule type" value="Genomic_DNA"/>
</dbReference>
<keyword evidence="3" id="KW-1185">Reference proteome</keyword>
<feature type="transmembrane region" description="Helical" evidence="1">
    <location>
        <begin position="12"/>
        <end position="31"/>
    </location>
</feature>
<keyword evidence="1" id="KW-1133">Transmembrane helix</keyword>
<proteinExistence type="predicted"/>
<feature type="transmembrane region" description="Helical" evidence="1">
    <location>
        <begin position="145"/>
        <end position="167"/>
    </location>
</feature>
<accession>A0A271IY66</accession>
<dbReference type="RefSeq" id="WP_095509782.1">
    <property type="nucleotide sequence ID" value="NZ_MQWD01000001.1"/>
</dbReference>
<reference evidence="2 3" key="1">
    <citation type="submission" date="2016-11" db="EMBL/GenBank/DDBJ databases">
        <title>Study of marine rhodopsin-containing bacteria.</title>
        <authorList>
            <person name="Yoshizawa S."/>
            <person name="Kumagai Y."/>
            <person name="Kogure K."/>
        </authorList>
    </citation>
    <scope>NUCLEOTIDE SEQUENCE [LARGE SCALE GENOMIC DNA]</scope>
    <source>
        <strain evidence="2 3">SAORIC-28</strain>
    </source>
</reference>
<name>A0A271IY66_9BACT</name>
<evidence type="ECO:0000256" key="1">
    <source>
        <dbReference type="SAM" id="Phobius"/>
    </source>
</evidence>
<evidence type="ECO:0000313" key="3">
    <source>
        <dbReference type="Proteomes" id="UP000216339"/>
    </source>
</evidence>